<evidence type="ECO:0000256" key="1">
    <source>
        <dbReference type="SAM" id="Coils"/>
    </source>
</evidence>
<feature type="region of interest" description="Disordered" evidence="2">
    <location>
        <begin position="1"/>
        <end position="31"/>
    </location>
</feature>
<feature type="region of interest" description="Disordered" evidence="2">
    <location>
        <begin position="92"/>
        <end position="113"/>
    </location>
</feature>
<dbReference type="EMBL" id="CAJOBD010006846">
    <property type="protein sequence ID" value="CAF4071953.1"/>
    <property type="molecule type" value="Genomic_DNA"/>
</dbReference>
<feature type="compositionally biased region" description="Polar residues" evidence="2">
    <location>
        <begin position="22"/>
        <end position="31"/>
    </location>
</feature>
<protein>
    <submittedName>
        <fullName evidence="3">Uncharacterized protein</fullName>
    </submittedName>
</protein>
<organism evidence="3 4">
    <name type="scientific">Rotaria sordida</name>
    <dbReference type="NCBI Taxonomy" id="392033"/>
    <lineage>
        <taxon>Eukaryota</taxon>
        <taxon>Metazoa</taxon>
        <taxon>Spiralia</taxon>
        <taxon>Gnathifera</taxon>
        <taxon>Rotifera</taxon>
        <taxon>Eurotatoria</taxon>
        <taxon>Bdelloidea</taxon>
        <taxon>Philodinida</taxon>
        <taxon>Philodinidae</taxon>
        <taxon>Rotaria</taxon>
    </lineage>
</organism>
<proteinExistence type="predicted"/>
<sequence length="375" mass="43338">MATTADIARDKRVQNPRKIFSPSETSQPSPSNYLIYMSDTMSYSIVGRSSIKKIHGKKATLIFNKKMFTGEILFAGTFPRCQVELNKIQQTSQSYENNETVSINEEDQNDIDDYNKKQGDIFIETDDDNDEEDEELFNRFDESEDDLLGNESFGKKRKSTCSNSITKDCRQAKRKKQENLNETDQDSKSEAITQSSITISKQDKSLKSIENKMNDLSKNMLKMNNAIRQIASSTRTGSHNLDCYRDPNNQEIFPSTVEYNGQNLLEIVGKDFGDYARQLMRVLYTNDELQSSILPPGRRHLVRKPLDFDRFVRLNESVRVKYRLASHMYDDFFKYHLGPKLSDFLVEERRREANKNARKQAKLALSLMVNEQSTN</sequence>
<dbReference type="Proteomes" id="UP000663836">
    <property type="component" value="Unassembled WGS sequence"/>
</dbReference>
<feature type="compositionally biased region" description="Polar residues" evidence="2">
    <location>
        <begin position="92"/>
        <end position="103"/>
    </location>
</feature>
<evidence type="ECO:0000256" key="2">
    <source>
        <dbReference type="SAM" id="MobiDB-lite"/>
    </source>
</evidence>
<accession>A0A819T341</accession>
<comment type="caution">
    <text evidence="3">The sequence shown here is derived from an EMBL/GenBank/DDBJ whole genome shotgun (WGS) entry which is preliminary data.</text>
</comment>
<evidence type="ECO:0000313" key="3">
    <source>
        <dbReference type="EMBL" id="CAF4071953.1"/>
    </source>
</evidence>
<evidence type="ECO:0000313" key="4">
    <source>
        <dbReference type="Proteomes" id="UP000663836"/>
    </source>
</evidence>
<reference evidence="3" key="1">
    <citation type="submission" date="2021-02" db="EMBL/GenBank/DDBJ databases">
        <authorList>
            <person name="Nowell W R."/>
        </authorList>
    </citation>
    <scope>NUCLEOTIDE SEQUENCE</scope>
</reference>
<name>A0A819T341_9BILA</name>
<gene>
    <name evidence="3" type="ORF">JBS370_LOCUS30205</name>
</gene>
<feature type="region of interest" description="Disordered" evidence="2">
    <location>
        <begin position="172"/>
        <end position="193"/>
    </location>
</feature>
<keyword evidence="1" id="KW-0175">Coiled coil</keyword>
<dbReference type="AlphaFoldDB" id="A0A819T341"/>
<feature type="coiled-coil region" evidence="1">
    <location>
        <begin position="199"/>
        <end position="226"/>
    </location>
</feature>